<dbReference type="EMBL" id="JBHTIR010000590">
    <property type="protein sequence ID" value="MFD0851568.1"/>
    <property type="molecule type" value="Genomic_DNA"/>
</dbReference>
<dbReference type="InterPro" id="IPR042262">
    <property type="entry name" value="CN_hydtase_beta_C"/>
</dbReference>
<feature type="domain" description="Nitrile hydratase beta subunit-like N-terminal" evidence="1">
    <location>
        <begin position="1"/>
        <end position="86"/>
    </location>
</feature>
<evidence type="ECO:0000313" key="3">
    <source>
        <dbReference type="Proteomes" id="UP001597083"/>
    </source>
</evidence>
<name>A0ABW3CD14_9ACTN</name>
<proteinExistence type="predicted"/>
<dbReference type="Pfam" id="PF21006">
    <property type="entry name" value="NHase_beta_N"/>
    <property type="match status" value="1"/>
</dbReference>
<gene>
    <name evidence="2" type="ORF">ACFQ07_05025</name>
</gene>
<comment type="caution">
    <text evidence="2">The sequence shown here is derived from an EMBL/GenBank/DDBJ whole genome shotgun (WGS) entry which is preliminary data.</text>
</comment>
<dbReference type="InterPro" id="IPR008990">
    <property type="entry name" value="Elect_transpt_acc-like_dom_sf"/>
</dbReference>
<dbReference type="SUPFAM" id="SSF50090">
    <property type="entry name" value="Electron transport accessory proteins"/>
    <property type="match status" value="1"/>
</dbReference>
<accession>A0ABW3CD14</accession>
<dbReference type="InterPro" id="IPR049054">
    <property type="entry name" value="CN_hydtase_beta-like_N"/>
</dbReference>
<evidence type="ECO:0000259" key="1">
    <source>
        <dbReference type="Pfam" id="PF21006"/>
    </source>
</evidence>
<organism evidence="2 3">
    <name type="scientific">Actinomadura adrarensis</name>
    <dbReference type="NCBI Taxonomy" id="1819600"/>
    <lineage>
        <taxon>Bacteria</taxon>
        <taxon>Bacillati</taxon>
        <taxon>Actinomycetota</taxon>
        <taxon>Actinomycetes</taxon>
        <taxon>Streptosporangiales</taxon>
        <taxon>Thermomonosporaceae</taxon>
        <taxon>Actinomadura</taxon>
    </lineage>
</organism>
<keyword evidence="3" id="KW-1185">Reference proteome</keyword>
<dbReference type="Gene3D" id="1.10.472.20">
    <property type="entry name" value="Nitrile hydratase, beta subunit"/>
    <property type="match status" value="1"/>
</dbReference>
<dbReference type="Proteomes" id="UP001597083">
    <property type="component" value="Unassembled WGS sequence"/>
</dbReference>
<reference evidence="3" key="1">
    <citation type="journal article" date="2019" name="Int. J. Syst. Evol. Microbiol.">
        <title>The Global Catalogue of Microorganisms (GCM) 10K type strain sequencing project: providing services to taxonomists for standard genome sequencing and annotation.</title>
        <authorList>
            <consortium name="The Broad Institute Genomics Platform"/>
            <consortium name="The Broad Institute Genome Sequencing Center for Infectious Disease"/>
            <person name="Wu L."/>
            <person name="Ma J."/>
        </authorList>
    </citation>
    <scope>NUCLEOTIDE SEQUENCE [LARGE SCALE GENOMIC DNA]</scope>
    <source>
        <strain evidence="3">JCM 31696</strain>
    </source>
</reference>
<evidence type="ECO:0000313" key="2">
    <source>
        <dbReference type="EMBL" id="MFD0851568.1"/>
    </source>
</evidence>
<protein>
    <recommendedName>
        <fullName evidence="1">Nitrile hydratase beta subunit-like N-terminal domain-containing protein</fullName>
    </recommendedName>
</protein>
<sequence>MSRVHDLGGQSGFGPVPVVVGDEPPFRADWEARVFALSSALLRAGAFNVDEFRDAIESLPPETYLGSSYYERWLAAMESLLEEKGLA</sequence>